<accession>A0A1G6MSH3</accession>
<dbReference type="Proteomes" id="UP000198943">
    <property type="component" value="Unassembled WGS sequence"/>
</dbReference>
<dbReference type="SUPFAM" id="SSF53850">
    <property type="entry name" value="Periplasmic binding protein-like II"/>
    <property type="match status" value="1"/>
</dbReference>
<keyword evidence="4" id="KW-1185">Reference proteome</keyword>
<dbReference type="EMBL" id="FMYW01000010">
    <property type="protein sequence ID" value="SDC57915.1"/>
    <property type="molecule type" value="Genomic_DNA"/>
</dbReference>
<dbReference type="InterPro" id="IPR042100">
    <property type="entry name" value="Bug_dom1"/>
</dbReference>
<sequence length="335" mass="35927">MKKILAVAGSLMLAASVLMTGCGGGGGGDKKAADANKEWKPTKDVKVIIAYKAGSGTDTGARLLLNNAKPYVGQTMVIENKPGADGKIGWTELTKAKPDGYTIGFINLPTYTTLAIQPNAPFNDQSIVPICNHLTETGVVVVKKDAKWKTLKELVADAQAKPGVLKASTNGVKASNHTAAQLLAQSAKFQYKAVPYGGTADQLLALRQGEVDFSCAKVADIAKLINGDKAELRVLGLFAEKRDPQLKDVPTLGELGYYNKWYGSARALVAPKGTPENIIKFYETAMKKTMDDPKVKEAHQKAGMATDYKDSKALGALIKEQMDFCKNVVTKLYDK</sequence>
<dbReference type="Pfam" id="PF03401">
    <property type="entry name" value="TctC"/>
    <property type="match status" value="1"/>
</dbReference>
<protein>
    <submittedName>
        <fullName evidence="3">Tripartite-type tricarboxylate transporter, receptor component TctC</fullName>
    </submittedName>
</protein>
<keyword evidence="3" id="KW-0675">Receptor</keyword>
<proteinExistence type="inferred from homology"/>
<comment type="similarity">
    <text evidence="1">Belongs to the UPF0065 (bug) family.</text>
</comment>
<dbReference type="AlphaFoldDB" id="A0A1G6MSH3"/>
<feature type="signal peptide" evidence="2">
    <location>
        <begin position="1"/>
        <end position="20"/>
    </location>
</feature>
<dbReference type="RefSeq" id="WP_093730677.1">
    <property type="nucleotide sequence ID" value="NZ_FMYW01000010.1"/>
</dbReference>
<reference evidence="4" key="1">
    <citation type="submission" date="2016-10" db="EMBL/GenBank/DDBJ databases">
        <authorList>
            <person name="Varghese N."/>
            <person name="Submissions S."/>
        </authorList>
    </citation>
    <scope>NUCLEOTIDE SEQUENCE [LARGE SCALE GENOMIC DNA]</scope>
    <source>
        <strain evidence="4">DSM 11005</strain>
    </source>
</reference>
<dbReference type="OrthoDB" id="8881899at2"/>
<evidence type="ECO:0000313" key="4">
    <source>
        <dbReference type="Proteomes" id="UP000198943"/>
    </source>
</evidence>
<keyword evidence="2" id="KW-0732">Signal</keyword>
<evidence type="ECO:0000256" key="1">
    <source>
        <dbReference type="ARBA" id="ARBA00006987"/>
    </source>
</evidence>
<dbReference type="CDD" id="cd07012">
    <property type="entry name" value="PBP2_Bug_TTT"/>
    <property type="match status" value="1"/>
</dbReference>
<dbReference type="PIRSF" id="PIRSF017082">
    <property type="entry name" value="YflP"/>
    <property type="match status" value="1"/>
</dbReference>
<dbReference type="InterPro" id="IPR005064">
    <property type="entry name" value="BUG"/>
</dbReference>
<evidence type="ECO:0000313" key="3">
    <source>
        <dbReference type="EMBL" id="SDC57915.1"/>
    </source>
</evidence>
<dbReference type="PANTHER" id="PTHR42928:SF5">
    <property type="entry name" value="BLR1237 PROTEIN"/>
    <property type="match status" value="1"/>
</dbReference>
<dbReference type="Gene3D" id="3.40.190.10">
    <property type="entry name" value="Periplasmic binding protein-like II"/>
    <property type="match status" value="1"/>
</dbReference>
<name>A0A1G6MSH3_9FIRM</name>
<gene>
    <name evidence="3" type="ORF">SAMN04487864_11091</name>
</gene>
<feature type="chain" id="PRO_5039494178" evidence="2">
    <location>
        <begin position="21"/>
        <end position="335"/>
    </location>
</feature>
<organism evidence="3 4">
    <name type="scientific">Succiniclasticum ruminis</name>
    <dbReference type="NCBI Taxonomy" id="40841"/>
    <lineage>
        <taxon>Bacteria</taxon>
        <taxon>Bacillati</taxon>
        <taxon>Bacillota</taxon>
        <taxon>Negativicutes</taxon>
        <taxon>Acidaminococcales</taxon>
        <taxon>Acidaminococcaceae</taxon>
        <taxon>Succiniclasticum</taxon>
    </lineage>
</organism>
<evidence type="ECO:0000256" key="2">
    <source>
        <dbReference type="SAM" id="SignalP"/>
    </source>
</evidence>
<dbReference type="Gene3D" id="3.40.190.150">
    <property type="entry name" value="Bordetella uptake gene, domain 1"/>
    <property type="match status" value="1"/>
</dbReference>
<dbReference type="PANTHER" id="PTHR42928">
    <property type="entry name" value="TRICARBOXYLATE-BINDING PROTEIN"/>
    <property type="match status" value="1"/>
</dbReference>
<dbReference type="PROSITE" id="PS51257">
    <property type="entry name" value="PROKAR_LIPOPROTEIN"/>
    <property type="match status" value="1"/>
</dbReference>